<feature type="compositionally biased region" description="Low complexity" evidence="1">
    <location>
        <begin position="187"/>
        <end position="271"/>
    </location>
</feature>
<proteinExistence type="predicted"/>
<comment type="caution">
    <text evidence="2">The sequence shown here is derived from an EMBL/GenBank/DDBJ whole genome shotgun (WGS) entry which is preliminary data.</text>
</comment>
<dbReference type="InterPro" id="IPR013783">
    <property type="entry name" value="Ig-like_fold"/>
</dbReference>
<evidence type="ECO:0000256" key="1">
    <source>
        <dbReference type="SAM" id="MobiDB-lite"/>
    </source>
</evidence>
<feature type="compositionally biased region" description="Low complexity" evidence="1">
    <location>
        <begin position="171"/>
        <end position="180"/>
    </location>
</feature>
<feature type="compositionally biased region" description="Low complexity" evidence="1">
    <location>
        <begin position="55"/>
        <end position="135"/>
    </location>
</feature>
<feature type="compositionally biased region" description="Low complexity" evidence="1">
    <location>
        <begin position="142"/>
        <end position="153"/>
    </location>
</feature>
<dbReference type="InterPro" id="IPR014756">
    <property type="entry name" value="Ig_E-set"/>
</dbReference>
<dbReference type="Proteomes" id="UP000626109">
    <property type="component" value="Unassembled WGS sequence"/>
</dbReference>
<protein>
    <recommendedName>
        <fullName evidence="4">Ubiquitin-like domain-containing protein</fullName>
    </recommendedName>
</protein>
<feature type="region of interest" description="Disordered" evidence="1">
    <location>
        <begin position="48"/>
        <end position="271"/>
    </location>
</feature>
<reference evidence="2" key="1">
    <citation type="submission" date="2021-02" db="EMBL/GenBank/DDBJ databases">
        <authorList>
            <person name="Dougan E. K."/>
            <person name="Rhodes N."/>
            <person name="Thang M."/>
            <person name="Chan C."/>
        </authorList>
    </citation>
    <scope>NUCLEOTIDE SEQUENCE</scope>
</reference>
<evidence type="ECO:0008006" key="4">
    <source>
        <dbReference type="Google" id="ProtNLM"/>
    </source>
</evidence>
<dbReference type="CDD" id="cd00102">
    <property type="entry name" value="IPT"/>
    <property type="match status" value="1"/>
</dbReference>
<evidence type="ECO:0000313" key="3">
    <source>
        <dbReference type="Proteomes" id="UP000626109"/>
    </source>
</evidence>
<name>A0A813K9S6_POLGL</name>
<sequence length="466" mass="48462">MWVHIHVSEKRSLAAAKRQVLKLCVLEATRLSQLRQLVALRLASPTLAAGESGASVSPLTRSPHSSSDSSRAGNSASSSGKSTRSGYANTNTTSGHNSDSDSNSGSSNSNSNNNNKNNNNNSNTPSTSNQGSNNSRPVSINTSPSTPTSPSSTINADRRASKNACSQGDPKNNGKNNNSNADRSGYSNTNTNSRHNSSSSTTSSSHNTSNGSDNNNNTNNTNNNTNNNNSNTNNNHNNGNDSPATTTTTTTATTTATPPTTPTTTTPTTTAASRAQLTKTLSVQLVFAGRLLAIHDDEKQLAELGVSEGDLIHCLTSWKVDTEKVDTDQQLSCFPHSCSVDGGRVVHVLGERFPASTRTVCRFGRLFVEARIEDEGVESGVSQLVCTAPAHPAGPVTVSVSFDGGATWLEGPTFWYLDPSSGACTRGIAVPAGCRGLEETVRCDITSGVRWGGDGGDGGGPGSGCV</sequence>
<organism evidence="2 3">
    <name type="scientific">Polarella glacialis</name>
    <name type="common">Dinoflagellate</name>
    <dbReference type="NCBI Taxonomy" id="89957"/>
    <lineage>
        <taxon>Eukaryota</taxon>
        <taxon>Sar</taxon>
        <taxon>Alveolata</taxon>
        <taxon>Dinophyceae</taxon>
        <taxon>Suessiales</taxon>
        <taxon>Suessiaceae</taxon>
        <taxon>Polarella</taxon>
    </lineage>
</organism>
<dbReference type="Gene3D" id="2.60.40.10">
    <property type="entry name" value="Immunoglobulins"/>
    <property type="match status" value="1"/>
</dbReference>
<dbReference type="AlphaFoldDB" id="A0A813K9S6"/>
<evidence type="ECO:0000313" key="2">
    <source>
        <dbReference type="EMBL" id="CAE8698498.1"/>
    </source>
</evidence>
<gene>
    <name evidence="2" type="ORF">PGLA2088_LOCUS30768</name>
</gene>
<accession>A0A813K9S6</accession>
<dbReference type="SUPFAM" id="SSF81296">
    <property type="entry name" value="E set domains"/>
    <property type="match status" value="1"/>
</dbReference>
<dbReference type="EMBL" id="CAJNNW010028986">
    <property type="protein sequence ID" value="CAE8698498.1"/>
    <property type="molecule type" value="Genomic_DNA"/>
</dbReference>